<evidence type="ECO:0000256" key="1">
    <source>
        <dbReference type="SAM" id="Phobius"/>
    </source>
</evidence>
<dbReference type="EMBL" id="WHYS01000002">
    <property type="protein sequence ID" value="MQL56152.1"/>
    <property type="molecule type" value="Genomic_DNA"/>
</dbReference>
<accession>A0A650CU21</accession>
<gene>
    <name evidence="3" type="ORF">D1866_04325</name>
    <name evidence="2" type="ORF">GFB69_10500</name>
</gene>
<dbReference type="RefSeq" id="WP_152942582.1">
    <property type="nucleotide sequence ID" value="NZ_CP045482.1"/>
</dbReference>
<dbReference type="GeneID" id="42778936"/>
<keyword evidence="4" id="KW-1185">Reference proteome</keyword>
<protein>
    <submittedName>
        <fullName evidence="3">Uncharacterized protein</fullName>
    </submittedName>
</protein>
<keyword evidence="1" id="KW-1133">Transmembrane helix</keyword>
<dbReference type="EMBL" id="CP045482">
    <property type="protein sequence ID" value="QGR21306.1"/>
    <property type="molecule type" value="Genomic_DNA"/>
</dbReference>
<sequence>MQNSVTGSILLIATIVASLSVFGIYFAYTSVYSPQVANQEYLISLSKVISASISEDAFKGIPPSYKGHITRSMLHSNSKNILLESRNLYNI</sequence>
<reference evidence="2 5" key="1">
    <citation type="submission" date="2019-10" db="EMBL/GenBank/DDBJ databases">
        <title>Comparative genomics of sulfur disproportionating microorganisms.</title>
        <authorList>
            <person name="Ward L.M."/>
            <person name="Bertran E."/>
            <person name="Johnston D."/>
        </authorList>
    </citation>
    <scope>NUCLEOTIDE SEQUENCE [LARGE SCALE GENOMIC DNA]</scope>
    <source>
        <strain evidence="2 5">DSM 3772</strain>
    </source>
</reference>
<evidence type="ECO:0000313" key="3">
    <source>
        <dbReference type="EMBL" id="QGR21306.1"/>
    </source>
</evidence>
<reference evidence="3 4" key="2">
    <citation type="submission" date="2019-10" db="EMBL/GenBank/DDBJ databases">
        <title>Genome Sequences from Six Type Strain Members of the Archaeal Family Sulfolobaceae: Acidianus ambivalens, Acidianus infernus, Metallosphaera prunae, Stygiolobus azoricus, Sulfolobus metallicus, and Sulfurisphaera ohwakuensis.</title>
        <authorList>
            <person name="Counts J.A."/>
            <person name="Kelly R.M."/>
        </authorList>
    </citation>
    <scope>NUCLEOTIDE SEQUENCE [LARGE SCALE GENOMIC DNA]</scope>
    <source>
        <strain evidence="3 4">LEI 10</strain>
    </source>
</reference>
<dbReference type="AlphaFoldDB" id="A0A650CU21"/>
<dbReference type="Proteomes" id="UP000426328">
    <property type="component" value="Chromosome"/>
</dbReference>
<evidence type="ECO:0000313" key="2">
    <source>
        <dbReference type="EMBL" id="MQL56152.1"/>
    </source>
</evidence>
<organism evidence="3 4">
    <name type="scientific">Acidianus ambivalens</name>
    <name type="common">Desulfurolobus ambivalens</name>
    <dbReference type="NCBI Taxonomy" id="2283"/>
    <lineage>
        <taxon>Archaea</taxon>
        <taxon>Thermoproteota</taxon>
        <taxon>Thermoprotei</taxon>
        <taxon>Sulfolobales</taxon>
        <taxon>Sulfolobaceae</taxon>
        <taxon>Acidianus</taxon>
    </lineage>
</organism>
<dbReference type="KEGG" id="aamb:D1866_04325"/>
<evidence type="ECO:0000313" key="4">
    <source>
        <dbReference type="Proteomes" id="UP000426328"/>
    </source>
</evidence>
<name>A0A650CU21_ACIAM</name>
<keyword evidence="1" id="KW-0812">Transmembrane</keyword>
<keyword evidence="1" id="KW-0472">Membrane</keyword>
<dbReference type="Proteomes" id="UP000474054">
    <property type="component" value="Unassembled WGS sequence"/>
</dbReference>
<evidence type="ECO:0000313" key="5">
    <source>
        <dbReference type="Proteomes" id="UP000474054"/>
    </source>
</evidence>
<proteinExistence type="predicted"/>
<feature type="transmembrane region" description="Helical" evidence="1">
    <location>
        <begin position="7"/>
        <end position="28"/>
    </location>
</feature>